<feature type="region of interest" description="Disordered" evidence="1">
    <location>
        <begin position="225"/>
        <end position="286"/>
    </location>
</feature>
<feature type="transmembrane region" description="Helical" evidence="2">
    <location>
        <begin position="85"/>
        <end position="102"/>
    </location>
</feature>
<evidence type="ECO:0000313" key="3">
    <source>
        <dbReference type="EMBL" id="MCI3278648.1"/>
    </source>
</evidence>
<protein>
    <recommendedName>
        <fullName evidence="5">Conjugal transfer protein</fullName>
    </recommendedName>
</protein>
<dbReference type="Proteomes" id="UP001165269">
    <property type="component" value="Unassembled WGS sequence"/>
</dbReference>
<reference evidence="3" key="1">
    <citation type="submission" date="2022-03" db="EMBL/GenBank/DDBJ databases">
        <title>Streptomyces 7R015 and 7R016 isolated from Barleria lupulina in Thailand.</title>
        <authorList>
            <person name="Kanchanasin P."/>
            <person name="Phongsopitanun W."/>
            <person name="Tanasupawat S."/>
        </authorList>
    </citation>
    <scope>NUCLEOTIDE SEQUENCE</scope>
    <source>
        <strain evidence="3">7R015</strain>
    </source>
</reference>
<name>A0ABS9YMZ9_9ACTN</name>
<dbReference type="RefSeq" id="WP_242777485.1">
    <property type="nucleotide sequence ID" value="NZ_JALDAY010000020.1"/>
</dbReference>
<keyword evidence="4" id="KW-1185">Reference proteome</keyword>
<gene>
    <name evidence="3" type="ORF">MQP27_47050</name>
</gene>
<dbReference type="EMBL" id="JALDAY010000020">
    <property type="protein sequence ID" value="MCI3278648.1"/>
    <property type="molecule type" value="Genomic_DNA"/>
</dbReference>
<keyword evidence="2" id="KW-1133">Transmembrane helix</keyword>
<evidence type="ECO:0000256" key="1">
    <source>
        <dbReference type="SAM" id="MobiDB-lite"/>
    </source>
</evidence>
<keyword evidence="2" id="KW-0472">Membrane</keyword>
<keyword evidence="2" id="KW-0812">Transmembrane</keyword>
<comment type="caution">
    <text evidence="3">The sequence shown here is derived from an EMBL/GenBank/DDBJ whole genome shotgun (WGS) entry which is preliminary data.</text>
</comment>
<feature type="transmembrane region" description="Helical" evidence="2">
    <location>
        <begin position="108"/>
        <end position="129"/>
    </location>
</feature>
<accession>A0ABS9YMZ9</accession>
<sequence>MTGTVTTSPRKLTRGQALVLTAAFVPMVATGGFGAIGTFSNISHMYGKGTAAGAVAAGEGATAVLALVLLGLTMLGQASPWPVRAGLWALPAAASAMSAMAAPDAGRVVIYALTPMGMSVSAEGAAFLARRIVVHRDGRDPEAERKTAELVQALAYHRARAANHPDAKVQAQSERESWKLAEKVGVGDVTLGARLVDVQRERVTEGADAALAAMFGTPVTPTVTPLESAPAIAPALPPSDTARDAEDTQVNAQSPCPDSECDDGRDATVTPDVEPPAEDTEPSRDEEVRLPVVTLADVAMVAGVTVPEPGATLSDAQLVVVLRFLRHSQNPPLSYRQAATEFRGQGFKGAEDRVREAWTTLMAAESTS</sequence>
<evidence type="ECO:0000256" key="2">
    <source>
        <dbReference type="SAM" id="Phobius"/>
    </source>
</evidence>
<feature type="transmembrane region" description="Helical" evidence="2">
    <location>
        <begin position="51"/>
        <end position="73"/>
    </location>
</feature>
<proteinExistence type="predicted"/>
<evidence type="ECO:0000313" key="4">
    <source>
        <dbReference type="Proteomes" id="UP001165269"/>
    </source>
</evidence>
<feature type="transmembrane region" description="Helical" evidence="2">
    <location>
        <begin position="17"/>
        <end position="39"/>
    </location>
</feature>
<organism evidence="3 4">
    <name type="scientific">Streptomyces cylindrosporus</name>
    <dbReference type="NCBI Taxonomy" id="2927583"/>
    <lineage>
        <taxon>Bacteria</taxon>
        <taxon>Bacillati</taxon>
        <taxon>Actinomycetota</taxon>
        <taxon>Actinomycetes</taxon>
        <taxon>Kitasatosporales</taxon>
        <taxon>Streptomycetaceae</taxon>
        <taxon>Streptomyces</taxon>
    </lineage>
</organism>
<evidence type="ECO:0008006" key="5">
    <source>
        <dbReference type="Google" id="ProtNLM"/>
    </source>
</evidence>